<dbReference type="Proteomes" id="UP000314294">
    <property type="component" value="Unassembled WGS sequence"/>
</dbReference>
<dbReference type="EMBL" id="SRLO01001267">
    <property type="protein sequence ID" value="TNN39589.1"/>
    <property type="molecule type" value="Genomic_DNA"/>
</dbReference>
<proteinExistence type="predicted"/>
<feature type="region of interest" description="Disordered" evidence="1">
    <location>
        <begin position="29"/>
        <end position="65"/>
    </location>
</feature>
<evidence type="ECO:0000256" key="1">
    <source>
        <dbReference type="SAM" id="MobiDB-lite"/>
    </source>
</evidence>
<comment type="caution">
    <text evidence="2">The sequence shown here is derived from an EMBL/GenBank/DDBJ whole genome shotgun (WGS) entry which is preliminary data.</text>
</comment>
<organism evidence="2 3">
    <name type="scientific">Liparis tanakae</name>
    <name type="common">Tanaka's snailfish</name>
    <dbReference type="NCBI Taxonomy" id="230148"/>
    <lineage>
        <taxon>Eukaryota</taxon>
        <taxon>Metazoa</taxon>
        <taxon>Chordata</taxon>
        <taxon>Craniata</taxon>
        <taxon>Vertebrata</taxon>
        <taxon>Euteleostomi</taxon>
        <taxon>Actinopterygii</taxon>
        <taxon>Neopterygii</taxon>
        <taxon>Teleostei</taxon>
        <taxon>Neoteleostei</taxon>
        <taxon>Acanthomorphata</taxon>
        <taxon>Eupercaria</taxon>
        <taxon>Perciformes</taxon>
        <taxon>Cottioidei</taxon>
        <taxon>Cottales</taxon>
        <taxon>Liparidae</taxon>
        <taxon>Liparis</taxon>
    </lineage>
</organism>
<evidence type="ECO:0000313" key="3">
    <source>
        <dbReference type="Proteomes" id="UP000314294"/>
    </source>
</evidence>
<accession>A0A4Z2FEL8</accession>
<protein>
    <submittedName>
        <fullName evidence="2">Cytochrome c-type heme lyase</fullName>
    </submittedName>
</protein>
<dbReference type="GO" id="GO:0016829">
    <property type="term" value="F:lyase activity"/>
    <property type="evidence" value="ECO:0007669"/>
    <property type="project" value="UniProtKB-KW"/>
</dbReference>
<dbReference type="OrthoDB" id="4243at2759"/>
<reference evidence="2 3" key="1">
    <citation type="submission" date="2019-03" db="EMBL/GenBank/DDBJ databases">
        <title>First draft genome of Liparis tanakae, snailfish: a comprehensive survey of snailfish specific genes.</title>
        <authorList>
            <person name="Kim W."/>
            <person name="Song I."/>
            <person name="Jeong J.-H."/>
            <person name="Kim D."/>
            <person name="Kim S."/>
            <person name="Ryu S."/>
            <person name="Song J.Y."/>
            <person name="Lee S.K."/>
        </authorList>
    </citation>
    <scope>NUCLEOTIDE SEQUENCE [LARGE SCALE GENOMIC DNA]</scope>
    <source>
        <tissue evidence="2">Muscle</tissue>
    </source>
</reference>
<evidence type="ECO:0000313" key="2">
    <source>
        <dbReference type="EMBL" id="TNN39589.1"/>
    </source>
</evidence>
<feature type="region of interest" description="Disordered" evidence="1">
    <location>
        <begin position="86"/>
        <end position="113"/>
    </location>
</feature>
<name>A0A4Z2FEL8_9TELE</name>
<dbReference type="AlphaFoldDB" id="A0A4Z2FEL8"/>
<gene>
    <name evidence="2" type="primary">HCCS_0</name>
    <name evidence="2" type="ORF">EYF80_050244</name>
</gene>
<sequence>MGASLSTPAAPTVWAEAVAAAPPQGCPMHQAAPPATASPPVECPMHQAQPVKASPPLECPMHQAAPGPVHQDRAYDFVECPMKAAESTQSDIDPANMVTHRRRAAALQRPAER</sequence>
<keyword evidence="2" id="KW-0456">Lyase</keyword>
<keyword evidence="3" id="KW-1185">Reference proteome</keyword>